<keyword evidence="4" id="KW-1185">Reference proteome</keyword>
<proteinExistence type="predicted"/>
<dbReference type="Pfam" id="PF07833">
    <property type="entry name" value="Cu_amine_oxidN1"/>
    <property type="match status" value="1"/>
</dbReference>
<comment type="caution">
    <text evidence="3">The sequence shown here is derived from an EMBL/GenBank/DDBJ whole genome shotgun (WGS) entry which is preliminary data.</text>
</comment>
<dbReference type="InterPro" id="IPR036582">
    <property type="entry name" value="Mao_N_sf"/>
</dbReference>
<accession>A0ABM9FYF5</accession>
<dbReference type="RefSeq" id="WP_213429089.1">
    <property type="nucleotide sequence ID" value="NZ_AP031286.1"/>
</dbReference>
<protein>
    <submittedName>
        <fullName evidence="3">Copper amine oxidase N-terminal domain-containing protein</fullName>
    </submittedName>
</protein>
<dbReference type="Gene3D" id="3.30.457.10">
    <property type="entry name" value="Copper amine oxidase-like, N-terminal domain"/>
    <property type="match status" value="1"/>
</dbReference>
<sequence length="107" mass="12152">MQYRSVHFRTSLCVVPIGISYSVKDKSIHITEDERQVIVPIKHNEKNIQADGKKVKLAVPMIIAKGKLMVPLSFFREAHDRMPSDHRSRYAGSRRSIEAIASRPPGK</sequence>
<gene>
    <name evidence="3" type="ORF">WJ0W_001178</name>
</gene>
<feature type="domain" description="Copper amine oxidase-like N-terminal" evidence="2">
    <location>
        <begin position="19"/>
        <end position="78"/>
    </location>
</feature>
<dbReference type="EMBL" id="CALYLO010000001">
    <property type="protein sequence ID" value="CAH8243939.1"/>
    <property type="molecule type" value="Genomic_DNA"/>
</dbReference>
<name>A0ABM9FYF5_9BACL</name>
<organism evidence="3 4">
    <name type="scientific">Paenibacillus melissococcoides</name>
    <dbReference type="NCBI Taxonomy" id="2912268"/>
    <lineage>
        <taxon>Bacteria</taxon>
        <taxon>Bacillati</taxon>
        <taxon>Bacillota</taxon>
        <taxon>Bacilli</taxon>
        <taxon>Bacillales</taxon>
        <taxon>Paenibacillaceae</taxon>
        <taxon>Paenibacillus</taxon>
    </lineage>
</organism>
<feature type="region of interest" description="Disordered" evidence="1">
    <location>
        <begin position="83"/>
        <end position="107"/>
    </location>
</feature>
<evidence type="ECO:0000313" key="3">
    <source>
        <dbReference type="EMBL" id="CAH8243939.1"/>
    </source>
</evidence>
<dbReference type="Proteomes" id="UP001154322">
    <property type="component" value="Unassembled WGS sequence"/>
</dbReference>
<dbReference type="SUPFAM" id="SSF55383">
    <property type="entry name" value="Copper amine oxidase, domain N"/>
    <property type="match status" value="1"/>
</dbReference>
<reference evidence="3" key="1">
    <citation type="submission" date="2022-06" db="EMBL/GenBank/DDBJ databases">
        <authorList>
            <person name="Dietemann V."/>
            <person name="Ory F."/>
            <person name="Dainat B."/>
            <person name="Oberhansli S."/>
        </authorList>
    </citation>
    <scope>NUCLEOTIDE SEQUENCE</scope>
    <source>
        <strain evidence="3">Ena-SAMPLE-TAB-26-04-2022-14:26:32:270-5432</strain>
    </source>
</reference>
<evidence type="ECO:0000256" key="1">
    <source>
        <dbReference type="SAM" id="MobiDB-lite"/>
    </source>
</evidence>
<evidence type="ECO:0000259" key="2">
    <source>
        <dbReference type="Pfam" id="PF07833"/>
    </source>
</evidence>
<evidence type="ECO:0000313" key="4">
    <source>
        <dbReference type="Proteomes" id="UP001154322"/>
    </source>
</evidence>
<dbReference type="InterPro" id="IPR012854">
    <property type="entry name" value="Cu_amine_oxidase-like_N"/>
</dbReference>